<dbReference type="Pfam" id="PF01464">
    <property type="entry name" value="SLT"/>
    <property type="match status" value="1"/>
</dbReference>
<sequence>MSLIHTRQIRSLIARTLGVGALAFVPLANADIFMRVDENGVVNLTNVPSEPGFERILTEPVERIAARNEPSQEPLNGKGRARYGEAIAAAAQQHGVSGALLHAVIEAESNYNSNAVSPKGAVGLMQLMPTTARQYGVTDSRDPVANIAAGARYLKDLLAMFNNDLTMAVAAYNAGPQSVIRNGNAVPPYRETLRYVPKVLSLYQRNQTLIR</sequence>
<dbReference type="SUPFAM" id="SSF53955">
    <property type="entry name" value="Lysozyme-like"/>
    <property type="match status" value="1"/>
</dbReference>
<dbReference type="PANTHER" id="PTHR37423:SF2">
    <property type="entry name" value="MEMBRANE-BOUND LYTIC MUREIN TRANSGLYCOSYLASE C"/>
    <property type="match status" value="1"/>
</dbReference>
<dbReference type="Gene3D" id="1.10.530.10">
    <property type="match status" value="1"/>
</dbReference>
<dbReference type="EMBL" id="JADJEV010000004">
    <property type="protein sequence ID" value="MBK6974293.1"/>
    <property type="molecule type" value="Genomic_DNA"/>
</dbReference>
<organism evidence="4 5">
    <name type="scientific">Candidatus Methylophosphatis roskildensis</name>
    <dbReference type="NCBI Taxonomy" id="2899263"/>
    <lineage>
        <taxon>Bacteria</taxon>
        <taxon>Pseudomonadati</taxon>
        <taxon>Pseudomonadota</taxon>
        <taxon>Betaproteobacteria</taxon>
        <taxon>Nitrosomonadales</taxon>
        <taxon>Sterolibacteriaceae</taxon>
        <taxon>Candidatus Methylophosphatis</taxon>
    </lineage>
</organism>
<dbReference type="PANTHER" id="PTHR37423">
    <property type="entry name" value="SOLUBLE LYTIC MUREIN TRANSGLYCOSYLASE-RELATED"/>
    <property type="match status" value="1"/>
</dbReference>
<dbReference type="CDD" id="cd00254">
    <property type="entry name" value="LT-like"/>
    <property type="match status" value="1"/>
</dbReference>
<comment type="similarity">
    <text evidence="1">Belongs to the transglycosylase Slt family.</text>
</comment>
<feature type="domain" description="DUF4124" evidence="3">
    <location>
        <begin position="21"/>
        <end position="74"/>
    </location>
</feature>
<dbReference type="InterPro" id="IPR025392">
    <property type="entry name" value="DUF4124"/>
</dbReference>
<evidence type="ECO:0000313" key="4">
    <source>
        <dbReference type="EMBL" id="MBK6974293.1"/>
    </source>
</evidence>
<feature type="domain" description="Transglycosylase SLT" evidence="2">
    <location>
        <begin position="86"/>
        <end position="184"/>
    </location>
</feature>
<gene>
    <name evidence="4" type="ORF">IPH26_15550</name>
</gene>
<evidence type="ECO:0000313" key="5">
    <source>
        <dbReference type="Proteomes" id="UP000807785"/>
    </source>
</evidence>
<accession>A0A9D7E0D8</accession>
<dbReference type="InterPro" id="IPR023346">
    <property type="entry name" value="Lysozyme-like_dom_sf"/>
</dbReference>
<dbReference type="AlphaFoldDB" id="A0A9D7E0D8"/>
<name>A0A9D7E0D8_9PROT</name>
<dbReference type="Pfam" id="PF13511">
    <property type="entry name" value="DUF4124"/>
    <property type="match status" value="1"/>
</dbReference>
<evidence type="ECO:0000259" key="3">
    <source>
        <dbReference type="Pfam" id="PF13511"/>
    </source>
</evidence>
<proteinExistence type="inferred from homology"/>
<comment type="caution">
    <text evidence="4">The sequence shown here is derived from an EMBL/GenBank/DDBJ whole genome shotgun (WGS) entry which is preliminary data.</text>
</comment>
<evidence type="ECO:0000256" key="1">
    <source>
        <dbReference type="ARBA" id="ARBA00007734"/>
    </source>
</evidence>
<dbReference type="InterPro" id="IPR008258">
    <property type="entry name" value="Transglycosylase_SLT_dom_1"/>
</dbReference>
<evidence type="ECO:0000259" key="2">
    <source>
        <dbReference type="Pfam" id="PF01464"/>
    </source>
</evidence>
<protein>
    <submittedName>
        <fullName evidence="4">Lytic transglycosylase domain-containing protein</fullName>
    </submittedName>
</protein>
<dbReference type="Proteomes" id="UP000807785">
    <property type="component" value="Unassembled WGS sequence"/>
</dbReference>
<reference evidence="4" key="1">
    <citation type="submission" date="2020-10" db="EMBL/GenBank/DDBJ databases">
        <title>Connecting structure to function with the recovery of over 1000 high-quality activated sludge metagenome-assembled genomes encoding full-length rRNA genes using long-read sequencing.</title>
        <authorList>
            <person name="Singleton C.M."/>
            <person name="Petriglieri F."/>
            <person name="Kristensen J.M."/>
            <person name="Kirkegaard R.H."/>
            <person name="Michaelsen T.Y."/>
            <person name="Andersen M.H."/>
            <person name="Karst S.M."/>
            <person name="Dueholm M.S."/>
            <person name="Nielsen P.H."/>
            <person name="Albertsen M."/>
        </authorList>
    </citation>
    <scope>NUCLEOTIDE SEQUENCE</scope>
    <source>
        <strain evidence="4">Bjer_18-Q3-R1-45_BAT3C.347</strain>
    </source>
</reference>